<name>A0ACB8RI05_9AGAM</name>
<keyword evidence="2" id="KW-1185">Reference proteome</keyword>
<reference evidence="1" key="2">
    <citation type="journal article" date="2022" name="New Phytol.">
        <title>Evolutionary transition to the ectomycorrhizal habit in the genomes of a hyperdiverse lineage of mushroom-forming fungi.</title>
        <authorList>
            <person name="Looney B."/>
            <person name="Miyauchi S."/>
            <person name="Morin E."/>
            <person name="Drula E."/>
            <person name="Courty P.E."/>
            <person name="Kohler A."/>
            <person name="Kuo A."/>
            <person name="LaButti K."/>
            <person name="Pangilinan J."/>
            <person name="Lipzen A."/>
            <person name="Riley R."/>
            <person name="Andreopoulos W."/>
            <person name="He G."/>
            <person name="Johnson J."/>
            <person name="Nolan M."/>
            <person name="Tritt A."/>
            <person name="Barry K.W."/>
            <person name="Grigoriev I.V."/>
            <person name="Nagy L.G."/>
            <person name="Hibbett D."/>
            <person name="Henrissat B."/>
            <person name="Matheny P.B."/>
            <person name="Labbe J."/>
            <person name="Martin F.M."/>
        </authorList>
    </citation>
    <scope>NUCLEOTIDE SEQUENCE</scope>
    <source>
        <strain evidence="1">FP105234-sp</strain>
    </source>
</reference>
<protein>
    <submittedName>
        <fullName evidence="1">Uncharacterized protein</fullName>
    </submittedName>
</protein>
<evidence type="ECO:0000313" key="1">
    <source>
        <dbReference type="EMBL" id="KAI0043753.1"/>
    </source>
</evidence>
<evidence type="ECO:0000313" key="2">
    <source>
        <dbReference type="Proteomes" id="UP000814033"/>
    </source>
</evidence>
<sequence length="74" mass="8105">MTRATTVTSTRGRPGLAAIPFYSMTASDADAARLRQTRSPPHEVGAYHYMAGPSMHTASEVDKHMYVPVLTRRA</sequence>
<organism evidence="1 2">
    <name type="scientific">Auriscalpium vulgare</name>
    <dbReference type="NCBI Taxonomy" id="40419"/>
    <lineage>
        <taxon>Eukaryota</taxon>
        <taxon>Fungi</taxon>
        <taxon>Dikarya</taxon>
        <taxon>Basidiomycota</taxon>
        <taxon>Agaricomycotina</taxon>
        <taxon>Agaricomycetes</taxon>
        <taxon>Russulales</taxon>
        <taxon>Auriscalpiaceae</taxon>
        <taxon>Auriscalpium</taxon>
    </lineage>
</organism>
<reference evidence="1" key="1">
    <citation type="submission" date="2021-02" db="EMBL/GenBank/DDBJ databases">
        <authorList>
            <consortium name="DOE Joint Genome Institute"/>
            <person name="Ahrendt S."/>
            <person name="Looney B.P."/>
            <person name="Miyauchi S."/>
            <person name="Morin E."/>
            <person name="Drula E."/>
            <person name="Courty P.E."/>
            <person name="Chicoki N."/>
            <person name="Fauchery L."/>
            <person name="Kohler A."/>
            <person name="Kuo A."/>
            <person name="Labutti K."/>
            <person name="Pangilinan J."/>
            <person name="Lipzen A."/>
            <person name="Riley R."/>
            <person name="Andreopoulos W."/>
            <person name="He G."/>
            <person name="Johnson J."/>
            <person name="Barry K.W."/>
            <person name="Grigoriev I.V."/>
            <person name="Nagy L."/>
            <person name="Hibbett D."/>
            <person name="Henrissat B."/>
            <person name="Matheny P.B."/>
            <person name="Labbe J."/>
            <person name="Martin F."/>
        </authorList>
    </citation>
    <scope>NUCLEOTIDE SEQUENCE</scope>
    <source>
        <strain evidence="1">FP105234-sp</strain>
    </source>
</reference>
<gene>
    <name evidence="1" type="ORF">FA95DRAFT_1562958</name>
</gene>
<proteinExistence type="predicted"/>
<comment type="caution">
    <text evidence="1">The sequence shown here is derived from an EMBL/GenBank/DDBJ whole genome shotgun (WGS) entry which is preliminary data.</text>
</comment>
<dbReference type="EMBL" id="MU276005">
    <property type="protein sequence ID" value="KAI0043753.1"/>
    <property type="molecule type" value="Genomic_DNA"/>
</dbReference>
<accession>A0ACB8RI05</accession>
<dbReference type="Proteomes" id="UP000814033">
    <property type="component" value="Unassembled WGS sequence"/>
</dbReference>